<dbReference type="EMBL" id="NAJQ01001244">
    <property type="protein sequence ID" value="TKA61312.1"/>
    <property type="molecule type" value="Genomic_DNA"/>
</dbReference>
<dbReference type="AlphaFoldDB" id="A0A4U0WEU8"/>
<comment type="caution">
    <text evidence="2">The sequence shown here is derived from an EMBL/GenBank/DDBJ whole genome shotgun (WGS) entry which is preliminary data.</text>
</comment>
<accession>A0A4U0WEU8</accession>
<organism evidence="2 3">
    <name type="scientific">Friedmanniomyces simplex</name>
    <dbReference type="NCBI Taxonomy" id="329884"/>
    <lineage>
        <taxon>Eukaryota</taxon>
        <taxon>Fungi</taxon>
        <taxon>Dikarya</taxon>
        <taxon>Ascomycota</taxon>
        <taxon>Pezizomycotina</taxon>
        <taxon>Dothideomycetes</taxon>
        <taxon>Dothideomycetidae</taxon>
        <taxon>Mycosphaerellales</taxon>
        <taxon>Teratosphaeriaceae</taxon>
        <taxon>Friedmanniomyces</taxon>
    </lineage>
</organism>
<feature type="compositionally biased region" description="Acidic residues" evidence="1">
    <location>
        <begin position="1"/>
        <end position="23"/>
    </location>
</feature>
<feature type="region of interest" description="Disordered" evidence="1">
    <location>
        <begin position="99"/>
        <end position="134"/>
    </location>
</feature>
<sequence>MDEEHEPAIDEEPETTVDEDAEMEANRQAWIEGLATGAIRFYRRSWRDFEGDENEVTHSDPDLDTPTSEQPAAMVNGDQHVEAIGAEAQQPWETITTATEGGRETEPGAEVDATKVNAAEVHGDPASGGRRRNG</sequence>
<proteinExistence type="predicted"/>
<dbReference type="OrthoDB" id="3832723at2759"/>
<evidence type="ECO:0000313" key="3">
    <source>
        <dbReference type="Proteomes" id="UP000309340"/>
    </source>
</evidence>
<evidence type="ECO:0000256" key="1">
    <source>
        <dbReference type="SAM" id="MobiDB-lite"/>
    </source>
</evidence>
<gene>
    <name evidence="2" type="ORF">B0A55_11741</name>
</gene>
<feature type="compositionally biased region" description="Basic and acidic residues" evidence="1">
    <location>
        <begin position="52"/>
        <end position="61"/>
    </location>
</feature>
<feature type="region of interest" description="Disordered" evidence="1">
    <location>
        <begin position="52"/>
        <end position="71"/>
    </location>
</feature>
<keyword evidence="3" id="KW-1185">Reference proteome</keyword>
<dbReference type="Proteomes" id="UP000309340">
    <property type="component" value="Unassembled WGS sequence"/>
</dbReference>
<reference evidence="2 3" key="1">
    <citation type="submission" date="2017-03" db="EMBL/GenBank/DDBJ databases">
        <title>Genomes of endolithic fungi from Antarctica.</title>
        <authorList>
            <person name="Coleine C."/>
            <person name="Masonjones S."/>
            <person name="Stajich J.E."/>
        </authorList>
    </citation>
    <scope>NUCLEOTIDE SEQUENCE [LARGE SCALE GENOMIC DNA]</scope>
    <source>
        <strain evidence="2 3">CCFEE 5184</strain>
    </source>
</reference>
<evidence type="ECO:0000313" key="2">
    <source>
        <dbReference type="EMBL" id="TKA61312.1"/>
    </source>
</evidence>
<protein>
    <submittedName>
        <fullName evidence="2">Uncharacterized protein</fullName>
    </submittedName>
</protein>
<feature type="region of interest" description="Disordered" evidence="1">
    <location>
        <begin position="1"/>
        <end position="25"/>
    </location>
</feature>
<name>A0A4U0WEU8_9PEZI</name>